<dbReference type="GO" id="GO:0016810">
    <property type="term" value="F:hydrolase activity, acting on carbon-nitrogen (but not peptide) bonds"/>
    <property type="evidence" value="ECO:0007669"/>
    <property type="project" value="InterPro"/>
</dbReference>
<reference evidence="4" key="1">
    <citation type="journal article" date="2014" name="Genome Announc.">
        <title>Complete Genome Sequence of the Highly Transformable Pseudomonas stutzeri Strain 28a24.</title>
        <authorList>
            <person name="Smith B.A."/>
            <person name="Dougherty K.M."/>
            <person name="Baltrus D.A."/>
        </authorList>
    </citation>
    <scope>NUCLEOTIDE SEQUENCE [LARGE SCALE GENOMIC DNA]</scope>
    <source>
        <strain evidence="4">28a24</strain>
    </source>
</reference>
<keyword evidence="1" id="KW-0812">Transmembrane</keyword>
<dbReference type="PATRIC" id="fig|316.77.peg.323"/>
<dbReference type="SUPFAM" id="SSF88713">
    <property type="entry name" value="Glycoside hydrolase/deacetylase"/>
    <property type="match status" value="1"/>
</dbReference>
<accession>W8R3V9</accession>
<feature type="transmembrane region" description="Helical" evidence="1">
    <location>
        <begin position="9"/>
        <end position="31"/>
    </location>
</feature>
<dbReference type="GO" id="GO:0005975">
    <property type="term" value="P:carbohydrate metabolic process"/>
    <property type="evidence" value="ECO:0007669"/>
    <property type="project" value="InterPro"/>
</dbReference>
<feature type="domain" description="NodB homology" evidence="2">
    <location>
        <begin position="301"/>
        <end position="452"/>
    </location>
</feature>
<evidence type="ECO:0000313" key="4">
    <source>
        <dbReference type="Proteomes" id="UP000019522"/>
    </source>
</evidence>
<dbReference type="KEGG" id="pstt:CH92_01590"/>
<name>W8R3V9_STUST</name>
<gene>
    <name evidence="3" type="ORF">CH92_01590</name>
</gene>
<dbReference type="InterPro" id="IPR029062">
    <property type="entry name" value="Class_I_gatase-like"/>
</dbReference>
<dbReference type="InterPro" id="IPR002509">
    <property type="entry name" value="NODB_dom"/>
</dbReference>
<evidence type="ECO:0000259" key="2">
    <source>
        <dbReference type="Pfam" id="PF01522"/>
    </source>
</evidence>
<sequence length="626" mass="69722">MPRWYHPSTLFRILVVLGVAALIGFGVIAFIERNTFTRLTPLHGPEARSQVAGASRTDWRRYQGGGRSRLAILLTDEDSAWLGLAHGLKSIGVPFTVTQDPAEATRHKVVFAYPALSGRHLDEKALLTLRRYVTHGGTLVATQVLGGGLQDLFGFDSVSESRSHYRVDFAEDASASEPSLSWISHPHERSVLLGNQANPDSWIGTQVYEGASSTLAHFEDGSPALVRHLDAGGGAAYALGFDLGFFIMRAHGDRNDQGYRSYANGYEPSVDVWLRWIRELYRQREPLAITLDTAPQGKQLAAAVTFDVDYVDSMEHLLAYRDLLQRQQVPGTFFIQTKYYRDYQDEGFFNDRTLEMIDELRRSGMEIASHSVSHTDMYASVPLGDGSERYPDYQPRVKAHGDTRNATVLGELRVSKFLLEDQSDAEVVSFRPGYLATPPGLPQAMEASGYRFGSSETAGNVTTHLPYRSNHDRRYERETSVFEFPITVEDEIAPAMDLRTDEAVTLAQQIATYGGSFVILVHPNEVDHKYRFLEDVIPRLKPFAWFGTLAQLGQWWAARDQLSLDVERDGSTLVVSLTAIEPISGISMQLPAEASVRDIEQIGSLLEGNRLLINHLPAGTTTIRLD</sequence>
<keyword evidence="1" id="KW-1133">Transmembrane helix</keyword>
<dbReference type="Gene3D" id="3.40.50.880">
    <property type="match status" value="1"/>
</dbReference>
<dbReference type="RefSeq" id="WP_025240043.1">
    <property type="nucleotide sequence ID" value="NZ_CP007441.1"/>
</dbReference>
<protein>
    <recommendedName>
        <fullName evidence="2">NodB homology domain-containing protein</fullName>
    </recommendedName>
</protein>
<organism evidence="3 4">
    <name type="scientific">Stutzerimonas stutzeri</name>
    <name type="common">Pseudomonas stutzeri</name>
    <dbReference type="NCBI Taxonomy" id="316"/>
    <lineage>
        <taxon>Bacteria</taxon>
        <taxon>Pseudomonadati</taxon>
        <taxon>Pseudomonadota</taxon>
        <taxon>Gammaproteobacteria</taxon>
        <taxon>Pseudomonadales</taxon>
        <taxon>Pseudomonadaceae</taxon>
        <taxon>Stutzerimonas</taxon>
    </lineage>
</organism>
<keyword evidence="1" id="KW-0472">Membrane</keyword>
<reference evidence="3 4" key="2">
    <citation type="submission" date="2014-03" db="EMBL/GenBank/DDBJ databases">
        <authorList>
            <person name="Baltrus D."/>
            <person name="Dougherty K."/>
        </authorList>
    </citation>
    <scope>NUCLEOTIDE SEQUENCE</scope>
    <source>
        <strain evidence="3 4">28a24</strain>
    </source>
</reference>
<dbReference type="Pfam" id="PF01522">
    <property type="entry name" value="Polysacc_deac_1"/>
    <property type="match status" value="1"/>
</dbReference>
<evidence type="ECO:0000313" key="3">
    <source>
        <dbReference type="EMBL" id="AHL77600.1"/>
    </source>
</evidence>
<dbReference type="OrthoDB" id="7623178at2"/>
<dbReference type="AlphaFoldDB" id="W8R3V9"/>
<dbReference type="InterPro" id="IPR011330">
    <property type="entry name" value="Glyco_hydro/deAcase_b/a-brl"/>
</dbReference>
<dbReference type="Proteomes" id="UP000019522">
    <property type="component" value="Chromosome"/>
</dbReference>
<evidence type="ECO:0000256" key="1">
    <source>
        <dbReference type="SAM" id="Phobius"/>
    </source>
</evidence>
<dbReference type="EMBL" id="CP007441">
    <property type="protein sequence ID" value="AHL77600.1"/>
    <property type="molecule type" value="Genomic_DNA"/>
</dbReference>
<proteinExistence type="predicted"/>
<dbReference type="Gene3D" id="3.20.20.370">
    <property type="entry name" value="Glycoside hydrolase/deacetylase"/>
    <property type="match status" value="1"/>
</dbReference>